<dbReference type="EMBL" id="JBAKAZ010000516">
    <property type="protein sequence ID" value="MEL0631127.1"/>
    <property type="molecule type" value="Genomic_DNA"/>
</dbReference>
<feature type="non-terminal residue" evidence="2">
    <location>
        <position position="64"/>
    </location>
</feature>
<evidence type="ECO:0000313" key="2">
    <source>
        <dbReference type="EMBL" id="MEL0631127.1"/>
    </source>
</evidence>
<organism evidence="2 3">
    <name type="scientific">Psychromonas aquatilis</name>
    <dbReference type="NCBI Taxonomy" id="2005072"/>
    <lineage>
        <taxon>Bacteria</taxon>
        <taxon>Pseudomonadati</taxon>
        <taxon>Pseudomonadota</taxon>
        <taxon>Gammaproteobacteria</taxon>
        <taxon>Alteromonadales</taxon>
        <taxon>Psychromonadaceae</taxon>
        <taxon>Psychromonas</taxon>
    </lineage>
</organism>
<sequence length="64" mass="7356">MLIGRSSNYKIQRERKTVSSGQHEQSTTKLSEINRTLHKIIQELDSLSLQVSSEKELEKQVLSD</sequence>
<dbReference type="InterPro" id="IPR020911">
    <property type="entry name" value="UPF0325"/>
</dbReference>
<feature type="region of interest" description="Disordered" evidence="1">
    <location>
        <begin position="1"/>
        <end position="31"/>
    </location>
</feature>
<comment type="caution">
    <text evidence="2">The sequence shown here is derived from an EMBL/GenBank/DDBJ whole genome shotgun (WGS) entry which is preliminary data.</text>
</comment>
<name>A0ABU9GUY9_9GAMM</name>
<evidence type="ECO:0000313" key="3">
    <source>
        <dbReference type="Proteomes" id="UP001369082"/>
    </source>
</evidence>
<reference evidence="2 3" key="1">
    <citation type="submission" date="2024-02" db="EMBL/GenBank/DDBJ databases">
        <title>Bacteria isolated from the canopy kelp, Nereocystis luetkeana.</title>
        <authorList>
            <person name="Pfister C.A."/>
            <person name="Younker I.T."/>
            <person name="Light S.H."/>
        </authorList>
    </citation>
    <scope>NUCLEOTIDE SEQUENCE [LARGE SCALE GENOMIC DNA]</scope>
    <source>
        <strain evidence="2 3">TI.1.05</strain>
    </source>
</reference>
<dbReference type="Proteomes" id="UP001369082">
    <property type="component" value="Unassembled WGS sequence"/>
</dbReference>
<dbReference type="RefSeq" id="WP_341599223.1">
    <property type="nucleotide sequence ID" value="NZ_JBAKAZ010000516.1"/>
</dbReference>
<protein>
    <submittedName>
        <fullName evidence="2">DUF3461 family protein</fullName>
    </submittedName>
</protein>
<evidence type="ECO:0000256" key="1">
    <source>
        <dbReference type="SAM" id="MobiDB-lite"/>
    </source>
</evidence>
<proteinExistence type="predicted"/>
<accession>A0ABU9GUY9</accession>
<dbReference type="Pfam" id="PF11944">
    <property type="entry name" value="DUF3461"/>
    <property type="match status" value="1"/>
</dbReference>
<gene>
    <name evidence="2" type="ORF">V6256_16355</name>
</gene>
<feature type="compositionally biased region" description="Polar residues" evidence="1">
    <location>
        <begin position="1"/>
        <end position="10"/>
    </location>
</feature>
<feature type="compositionally biased region" description="Polar residues" evidence="1">
    <location>
        <begin position="18"/>
        <end position="31"/>
    </location>
</feature>
<keyword evidence="3" id="KW-1185">Reference proteome</keyword>